<accession>A0A7J7IZK8</accession>
<protein>
    <submittedName>
        <fullName evidence="1">Uncharacterized protein</fullName>
    </submittedName>
</protein>
<organism evidence="1 2">
    <name type="scientific">Bugula neritina</name>
    <name type="common">Brown bryozoan</name>
    <name type="synonym">Sertularia neritina</name>
    <dbReference type="NCBI Taxonomy" id="10212"/>
    <lineage>
        <taxon>Eukaryota</taxon>
        <taxon>Metazoa</taxon>
        <taxon>Spiralia</taxon>
        <taxon>Lophotrochozoa</taxon>
        <taxon>Bryozoa</taxon>
        <taxon>Gymnolaemata</taxon>
        <taxon>Cheilostomatida</taxon>
        <taxon>Flustrina</taxon>
        <taxon>Buguloidea</taxon>
        <taxon>Bugulidae</taxon>
        <taxon>Bugula</taxon>
    </lineage>
</organism>
<comment type="caution">
    <text evidence="1">The sequence shown here is derived from an EMBL/GenBank/DDBJ whole genome shotgun (WGS) entry which is preliminary data.</text>
</comment>
<name>A0A7J7IZK8_BUGNE</name>
<dbReference type="EMBL" id="VXIV02003236">
    <property type="protein sequence ID" value="KAF6019342.1"/>
    <property type="molecule type" value="Genomic_DNA"/>
</dbReference>
<keyword evidence="2" id="KW-1185">Reference proteome</keyword>
<evidence type="ECO:0000313" key="1">
    <source>
        <dbReference type="EMBL" id="KAF6019342.1"/>
    </source>
</evidence>
<proteinExistence type="predicted"/>
<reference evidence="1" key="1">
    <citation type="submission" date="2020-06" db="EMBL/GenBank/DDBJ databases">
        <title>Draft genome of Bugula neritina, a colonial animal packing powerful symbionts and potential medicines.</title>
        <authorList>
            <person name="Rayko M."/>
        </authorList>
    </citation>
    <scope>NUCLEOTIDE SEQUENCE [LARGE SCALE GENOMIC DNA]</scope>
    <source>
        <strain evidence="1">Kwan_BN1</strain>
    </source>
</reference>
<gene>
    <name evidence="1" type="ORF">EB796_022349</name>
</gene>
<evidence type="ECO:0000313" key="2">
    <source>
        <dbReference type="Proteomes" id="UP000593567"/>
    </source>
</evidence>
<sequence length="71" mass="8031">MEQHVDIFMYILCIEGDSHQIIEEDSDEDVELHACSGQGSSGQGHNDPFSLYLLQSSVQHIFTGKYFILQV</sequence>
<dbReference type="Proteomes" id="UP000593567">
    <property type="component" value="Unassembled WGS sequence"/>
</dbReference>
<dbReference type="AlphaFoldDB" id="A0A7J7IZK8"/>